<dbReference type="GO" id="GO:0003924">
    <property type="term" value="F:GTPase activity"/>
    <property type="evidence" value="ECO:0007669"/>
    <property type="project" value="InterPro"/>
</dbReference>
<keyword evidence="24" id="KW-0206">Cytoskeleton</keyword>
<evidence type="ECO:0000256" key="32">
    <source>
        <dbReference type="ARBA" id="ARBA00073712"/>
    </source>
</evidence>
<dbReference type="GO" id="GO:0031623">
    <property type="term" value="P:receptor internalization"/>
    <property type="evidence" value="ECO:0007669"/>
    <property type="project" value="TreeGrafter"/>
</dbReference>
<keyword evidence="22" id="KW-0505">Motor protein</keyword>
<dbReference type="PANTHER" id="PTHR11566:SF23">
    <property type="entry name" value="DYNAMIN-2"/>
    <property type="match status" value="1"/>
</dbReference>
<dbReference type="InterPro" id="IPR001849">
    <property type="entry name" value="PH_domain"/>
</dbReference>
<evidence type="ECO:0000256" key="15">
    <source>
        <dbReference type="ARBA" id="ARBA00022801"/>
    </source>
</evidence>
<dbReference type="PROSITE" id="PS50003">
    <property type="entry name" value="PH_DOMAIN"/>
    <property type="match status" value="1"/>
</dbReference>
<dbReference type="SMART" id="SM00302">
    <property type="entry name" value="GED"/>
    <property type="match status" value="1"/>
</dbReference>
<evidence type="ECO:0000259" key="34">
    <source>
        <dbReference type="PROSITE" id="PS50003"/>
    </source>
</evidence>
<evidence type="ECO:0000256" key="5">
    <source>
        <dbReference type="ARBA" id="ARBA00004214"/>
    </source>
</evidence>
<evidence type="ECO:0000256" key="16">
    <source>
        <dbReference type="ARBA" id="ARBA00022907"/>
    </source>
</evidence>
<dbReference type="GO" id="GO:0005814">
    <property type="term" value="C:centriole"/>
    <property type="evidence" value="ECO:0007669"/>
    <property type="project" value="UniProtKB-SubCell"/>
</dbReference>
<comment type="subcellular location">
    <subcellularLocation>
        <location evidence="6">Cell projection</location>
        <location evidence="6">Phagocytic cup</location>
    </subcellularLocation>
    <subcellularLocation>
        <location evidence="4">Cell projection</location>
        <location evidence="4">Podosome</location>
    </subcellularLocation>
    <subcellularLocation>
        <location evidence="31">Cell projection</location>
        <location evidence="31">Uropodium</location>
    </subcellularLocation>
    <subcellularLocation>
        <location evidence="1">Cytoplasm</location>
        <location evidence="1">Cytoskeleton</location>
        <location evidence="1">Microtubule organizing center</location>
        <location evidence="1">Centrosome</location>
        <location evidence="1">Centriole</location>
    </subcellularLocation>
    <subcellularLocation>
        <location evidence="2">Cytoplasmic vesicle</location>
        <location evidence="2">Clathrin-coated vesicle</location>
    </subcellularLocation>
    <subcellularLocation>
        <location evidence="29">Cytoplasmic vesicle</location>
        <location evidence="29">Phagosome membrane</location>
        <topology evidence="29">Peripheral membrane protein</topology>
    </subcellularLocation>
    <subcellularLocation>
        <location evidence="7">Membrane</location>
        <location evidence="7">Clathrin-coated pit</location>
    </subcellularLocation>
    <subcellularLocation>
        <location evidence="5">Midbody</location>
    </subcellularLocation>
    <subcellularLocation>
        <location evidence="28">Postsynaptic density</location>
    </subcellularLocation>
    <subcellularLocation>
        <location evidence="3">Recycling endosome</location>
    </subcellularLocation>
    <subcellularLocation>
        <location evidence="27">Synapse</location>
        <location evidence="27">Synaptosome</location>
    </subcellularLocation>
</comment>
<sequence>MILQFITRESCLILAVTPANTDLANSDALKMAKEVDPQGLRTIGVITKLDLMDEGTDARDILENKLLPLRRGYIGVVNRSQKDIDGKKDIRAALAAERKFFLSHPAYRHVADKMGTPHLQKTLNQQLTNHIRETLPSLRSKLQSQMLSLEKEVEEYKNFRPDDPTRKTKALLQMVQQLGVDFEKRIEGSGDQVDTLELSGGARINRIFHERFPFELVKMEFDEKDLRREISYAIKNIHGVRTGLFTPDMAFEAIVKKQVVKLKEPCLKCVDLVIQELINTVRQCTTKLASYPRLREESERIVTTYIREREGKTKDQILLLIDIELSYINTNHEDFIGFANAQQRSTQLNKKRAVPNQVIRRGWLTINNISIMKGGSKEYWFVLTAESLSWYKDEEEKEKKYMLPLDNLKIRDVEKGFMSTKHIFAIFNTESRNVYKDLRQIELACESQEDVDSWKASFLRAGVYPEKDQTENEDDVQENTFSMDPQLERQVETIRNLVDSYMGIVNKSIRDLMPKTIMHLMINNAKDFIHSELLAFLYSSTDQNSLMEESADQAQRRDEMLRMYHALKEALHIIGDITTSTITTPVPPPVDDTWLQNSSGGHSPNVQRRPVSNILPPSRPPAVRGPTPGPPLIPVPAGGSVYPPIPSRPGPAGPFSAANNDPFAAPPQIPSRPARIPPGVPPGVPSRRPPAAPNRPTIIRPAEPSLLD</sequence>
<dbReference type="Proteomes" id="UP001181693">
    <property type="component" value="Unassembled WGS sequence"/>
</dbReference>
<dbReference type="SUPFAM" id="SSF50729">
    <property type="entry name" value="PH domain-like"/>
    <property type="match status" value="1"/>
</dbReference>
<evidence type="ECO:0000256" key="27">
    <source>
        <dbReference type="ARBA" id="ARBA00034102"/>
    </source>
</evidence>
<dbReference type="Pfam" id="PF02212">
    <property type="entry name" value="GED"/>
    <property type="match status" value="1"/>
</dbReference>
<dbReference type="EC" id="3.6.5.5" evidence="8"/>
<dbReference type="InterPro" id="IPR022812">
    <property type="entry name" value="Dynamin"/>
</dbReference>
<keyword evidence="23" id="KW-0168">Coated pit</keyword>
<dbReference type="EMBL" id="DYDO01000002">
    <property type="protein sequence ID" value="DBA30032.1"/>
    <property type="molecule type" value="Genomic_DNA"/>
</dbReference>
<evidence type="ECO:0000256" key="19">
    <source>
        <dbReference type="ARBA" id="ARBA00023018"/>
    </source>
</evidence>
<keyword evidence="18" id="KW-0007">Acetylation</keyword>
<evidence type="ECO:0000256" key="21">
    <source>
        <dbReference type="ARBA" id="ARBA00023136"/>
    </source>
</evidence>
<dbReference type="FunFam" id="2.30.29.30:FF:000010">
    <property type="entry name" value="dynamin-1 isoform X2"/>
    <property type="match status" value="1"/>
</dbReference>
<dbReference type="GO" id="GO:0098793">
    <property type="term" value="C:presynapse"/>
    <property type="evidence" value="ECO:0007669"/>
    <property type="project" value="GOC"/>
</dbReference>
<dbReference type="AlphaFoldDB" id="A0AAV3B059"/>
<dbReference type="GO" id="GO:0030496">
    <property type="term" value="C:midbody"/>
    <property type="evidence" value="ECO:0007669"/>
    <property type="project" value="UniProtKB-SubCell"/>
</dbReference>
<evidence type="ECO:0000256" key="18">
    <source>
        <dbReference type="ARBA" id="ARBA00022990"/>
    </source>
</evidence>
<dbReference type="InterPro" id="IPR011993">
    <property type="entry name" value="PH-like_dom_sf"/>
</dbReference>
<keyword evidence="13" id="KW-0547">Nucleotide-binding</keyword>
<evidence type="ECO:0000259" key="36">
    <source>
        <dbReference type="PROSITE" id="PS51718"/>
    </source>
</evidence>
<evidence type="ECO:0000256" key="24">
    <source>
        <dbReference type="ARBA" id="ARBA00023212"/>
    </source>
</evidence>
<dbReference type="GO" id="GO:0043005">
    <property type="term" value="C:neuron projection"/>
    <property type="evidence" value="ECO:0007669"/>
    <property type="project" value="UniProtKB-KW"/>
</dbReference>
<keyword evidence="17" id="KW-0965">Cell junction</keyword>
<dbReference type="GO" id="GO:0030136">
    <property type="term" value="C:clathrin-coated vesicle"/>
    <property type="evidence" value="ECO:0007669"/>
    <property type="project" value="UniProtKB-SubCell"/>
</dbReference>
<evidence type="ECO:0000256" key="29">
    <source>
        <dbReference type="ARBA" id="ARBA00046301"/>
    </source>
</evidence>
<dbReference type="GO" id="GO:0005874">
    <property type="term" value="C:microtubule"/>
    <property type="evidence" value="ECO:0007669"/>
    <property type="project" value="UniProtKB-KW"/>
</dbReference>
<dbReference type="GO" id="GO:0002102">
    <property type="term" value="C:podosome"/>
    <property type="evidence" value="ECO:0007669"/>
    <property type="project" value="UniProtKB-SubCell"/>
</dbReference>
<dbReference type="Pfam" id="PF01031">
    <property type="entry name" value="Dynamin_M"/>
    <property type="match status" value="1"/>
</dbReference>
<keyword evidence="12" id="KW-0493">Microtubule</keyword>
<dbReference type="SUPFAM" id="SSF52540">
    <property type="entry name" value="P-loop containing nucleoside triphosphate hydrolases"/>
    <property type="match status" value="1"/>
</dbReference>
<keyword evidence="11" id="KW-0771">Synaptosome</keyword>
<dbReference type="Gene3D" id="3.40.50.300">
    <property type="entry name" value="P-loop containing nucleotide triphosphate hydrolases"/>
    <property type="match status" value="1"/>
</dbReference>
<keyword evidence="15" id="KW-0378">Hydrolase</keyword>
<keyword evidence="25" id="KW-0966">Cell projection</keyword>
<evidence type="ECO:0000256" key="1">
    <source>
        <dbReference type="ARBA" id="ARBA00004114"/>
    </source>
</evidence>
<reference evidence="37" key="1">
    <citation type="thesis" date="2020" institute="ProQuest LLC" country="789 East Eisenhower Parkway, Ann Arbor, MI, USA">
        <title>Comparative Genomics and Chromosome Evolution.</title>
        <authorList>
            <person name="Mudd A.B."/>
        </authorList>
    </citation>
    <scope>NUCLEOTIDE SEQUENCE</scope>
    <source>
        <strain evidence="37">1538</strain>
        <tissue evidence="37">Blood</tissue>
    </source>
</reference>
<keyword evidence="26" id="KW-0968">Cytoplasmic vesicle</keyword>
<dbReference type="GO" id="GO:0005905">
    <property type="term" value="C:clathrin-coated pit"/>
    <property type="evidence" value="ECO:0007669"/>
    <property type="project" value="UniProtKB-SubCell"/>
</dbReference>
<dbReference type="GO" id="GO:0016185">
    <property type="term" value="P:synaptic vesicle budding from presynaptic endocytic zone membrane"/>
    <property type="evidence" value="ECO:0007669"/>
    <property type="project" value="TreeGrafter"/>
</dbReference>
<dbReference type="CDD" id="cd08771">
    <property type="entry name" value="DLP_1"/>
    <property type="match status" value="1"/>
</dbReference>
<evidence type="ECO:0000256" key="31">
    <source>
        <dbReference type="ARBA" id="ARBA00060447"/>
    </source>
</evidence>
<protein>
    <recommendedName>
        <fullName evidence="32">Dynamin-2</fullName>
        <ecNumber evidence="8">3.6.5.5</ecNumber>
    </recommendedName>
</protein>
<evidence type="ECO:0000256" key="17">
    <source>
        <dbReference type="ARBA" id="ARBA00022949"/>
    </source>
</evidence>
<evidence type="ECO:0000256" key="13">
    <source>
        <dbReference type="ARBA" id="ARBA00022741"/>
    </source>
</evidence>
<dbReference type="InterPro" id="IPR020850">
    <property type="entry name" value="GED_dom"/>
</dbReference>
<feature type="compositionally biased region" description="Pro residues" evidence="33">
    <location>
        <begin position="643"/>
        <end position="652"/>
    </location>
</feature>
<keyword evidence="38" id="KW-1185">Reference proteome</keyword>
<feature type="compositionally biased region" description="Polar residues" evidence="33">
    <location>
        <begin position="594"/>
        <end position="606"/>
    </location>
</feature>
<evidence type="ECO:0000256" key="11">
    <source>
        <dbReference type="ARBA" id="ARBA00022599"/>
    </source>
</evidence>
<keyword evidence="19" id="KW-0770">Synapse</keyword>
<dbReference type="PANTHER" id="PTHR11566">
    <property type="entry name" value="DYNAMIN"/>
    <property type="match status" value="1"/>
</dbReference>
<evidence type="ECO:0000256" key="12">
    <source>
        <dbReference type="ARBA" id="ARBA00022701"/>
    </source>
</evidence>
<dbReference type="InterPro" id="IPR045063">
    <property type="entry name" value="Dynamin_N"/>
</dbReference>
<dbReference type="GO" id="GO:0001891">
    <property type="term" value="C:phagocytic cup"/>
    <property type="evidence" value="ECO:0007669"/>
    <property type="project" value="UniProtKB-SubCell"/>
</dbReference>
<feature type="domain" description="PH" evidence="34">
    <location>
        <begin position="357"/>
        <end position="463"/>
    </location>
</feature>
<feature type="domain" description="Dynamin-type G" evidence="36">
    <location>
        <begin position="1"/>
        <end position="136"/>
    </location>
</feature>
<evidence type="ECO:0000256" key="9">
    <source>
        <dbReference type="ARBA" id="ARBA00022490"/>
    </source>
</evidence>
<comment type="caution">
    <text evidence="37">The sequence shown here is derived from an EMBL/GenBank/DDBJ whole genome shotgun (WGS) entry which is preliminary data.</text>
</comment>
<organism evidence="37 38">
    <name type="scientific">Pyxicephalus adspersus</name>
    <name type="common">African bullfrog</name>
    <dbReference type="NCBI Taxonomy" id="30357"/>
    <lineage>
        <taxon>Eukaryota</taxon>
        <taxon>Metazoa</taxon>
        <taxon>Chordata</taxon>
        <taxon>Craniata</taxon>
        <taxon>Vertebrata</taxon>
        <taxon>Euteleostomi</taxon>
        <taxon>Amphibia</taxon>
        <taxon>Batrachia</taxon>
        <taxon>Anura</taxon>
        <taxon>Neobatrachia</taxon>
        <taxon>Ranoidea</taxon>
        <taxon>Pyxicephalidae</taxon>
        <taxon>Pyxicephalinae</taxon>
        <taxon>Pyxicephalus</taxon>
    </lineage>
</organism>
<evidence type="ECO:0000313" key="37">
    <source>
        <dbReference type="EMBL" id="DBA30032.1"/>
    </source>
</evidence>
<evidence type="ECO:0000256" key="7">
    <source>
        <dbReference type="ARBA" id="ARBA00004600"/>
    </source>
</evidence>
<dbReference type="GO" id="GO:0005525">
    <property type="term" value="F:GTP binding"/>
    <property type="evidence" value="ECO:0007669"/>
    <property type="project" value="UniProtKB-KW"/>
</dbReference>
<keyword evidence="9" id="KW-0963">Cytoplasm</keyword>
<keyword evidence="16" id="KW-0581">Phagocytosis</keyword>
<feature type="domain" description="GED" evidence="35">
    <location>
        <begin position="491"/>
        <end position="582"/>
    </location>
</feature>
<evidence type="ECO:0000256" key="23">
    <source>
        <dbReference type="ARBA" id="ARBA00023176"/>
    </source>
</evidence>
<dbReference type="FunFam" id="1.20.120.1240:FF:000014">
    <property type="entry name" value="Dynamin 2b"/>
    <property type="match status" value="1"/>
</dbReference>
<evidence type="ECO:0000256" key="8">
    <source>
        <dbReference type="ARBA" id="ARBA00011980"/>
    </source>
</evidence>
<name>A0AAV3B059_PYXAD</name>
<dbReference type="SMART" id="SM00053">
    <property type="entry name" value="DYNc"/>
    <property type="match status" value="1"/>
</dbReference>
<evidence type="ECO:0000256" key="20">
    <source>
        <dbReference type="ARBA" id="ARBA00023134"/>
    </source>
</evidence>
<evidence type="ECO:0000256" key="3">
    <source>
        <dbReference type="ARBA" id="ARBA00004172"/>
    </source>
</evidence>
<evidence type="ECO:0000256" key="26">
    <source>
        <dbReference type="ARBA" id="ARBA00023329"/>
    </source>
</evidence>
<dbReference type="GO" id="GO:0001931">
    <property type="term" value="C:uropod"/>
    <property type="evidence" value="ECO:0007669"/>
    <property type="project" value="UniProtKB-SubCell"/>
</dbReference>
<evidence type="ECO:0000259" key="35">
    <source>
        <dbReference type="PROSITE" id="PS51388"/>
    </source>
</evidence>
<keyword evidence="10" id="KW-0254">Endocytosis</keyword>
<dbReference type="Gene3D" id="2.30.29.30">
    <property type="entry name" value="Pleckstrin-homology domain (PH domain)/Phosphotyrosine-binding domain (PTB)"/>
    <property type="match status" value="1"/>
</dbReference>
<feature type="region of interest" description="Disordered" evidence="33">
    <location>
        <begin position="580"/>
        <end position="708"/>
    </location>
</feature>
<dbReference type="CDD" id="cd01256">
    <property type="entry name" value="PH_dynamin"/>
    <property type="match status" value="1"/>
</dbReference>
<evidence type="ECO:0000256" key="25">
    <source>
        <dbReference type="ARBA" id="ARBA00023273"/>
    </source>
</evidence>
<evidence type="ECO:0000256" key="33">
    <source>
        <dbReference type="SAM" id="MobiDB-lite"/>
    </source>
</evidence>
<dbReference type="GO" id="GO:0030670">
    <property type="term" value="C:phagocytic vesicle membrane"/>
    <property type="evidence" value="ECO:0007669"/>
    <property type="project" value="UniProtKB-SubCell"/>
</dbReference>
<evidence type="ECO:0000256" key="30">
    <source>
        <dbReference type="ARBA" id="ARBA00050873"/>
    </source>
</evidence>
<evidence type="ECO:0000256" key="4">
    <source>
        <dbReference type="ARBA" id="ARBA00004188"/>
    </source>
</evidence>
<dbReference type="PRINTS" id="PR00195">
    <property type="entry name" value="DYNAMIN"/>
</dbReference>
<keyword evidence="21" id="KW-0472">Membrane</keyword>
<accession>A0AAV3B059</accession>
<keyword evidence="20" id="KW-0342">GTP-binding</keyword>
<evidence type="ECO:0000256" key="28">
    <source>
        <dbReference type="ARBA" id="ARBA00034105"/>
    </source>
</evidence>
<feature type="compositionally biased region" description="Pro residues" evidence="33">
    <location>
        <begin position="664"/>
        <end position="693"/>
    </location>
</feature>
<dbReference type="PROSITE" id="PS51388">
    <property type="entry name" value="GED"/>
    <property type="match status" value="1"/>
</dbReference>
<gene>
    <name evidence="37" type="ORF">GDO54_006067</name>
</gene>
<keyword evidence="14" id="KW-0967">Endosome</keyword>
<evidence type="ECO:0000256" key="14">
    <source>
        <dbReference type="ARBA" id="ARBA00022753"/>
    </source>
</evidence>
<dbReference type="GO" id="GO:0055037">
    <property type="term" value="C:recycling endosome"/>
    <property type="evidence" value="ECO:0007669"/>
    <property type="project" value="UniProtKB-SubCell"/>
</dbReference>
<dbReference type="SMART" id="SM00233">
    <property type="entry name" value="PH"/>
    <property type="match status" value="1"/>
</dbReference>
<dbReference type="GO" id="GO:0008017">
    <property type="term" value="F:microtubule binding"/>
    <property type="evidence" value="ECO:0007669"/>
    <property type="project" value="TreeGrafter"/>
</dbReference>
<dbReference type="GO" id="GO:0006909">
    <property type="term" value="P:phagocytosis"/>
    <property type="evidence" value="ECO:0007669"/>
    <property type="project" value="UniProtKB-KW"/>
</dbReference>
<dbReference type="InterPro" id="IPR000375">
    <property type="entry name" value="Dynamin_stalk"/>
</dbReference>
<proteinExistence type="predicted"/>
<dbReference type="GO" id="GO:0014069">
    <property type="term" value="C:postsynaptic density"/>
    <property type="evidence" value="ECO:0007669"/>
    <property type="project" value="UniProtKB-SubCell"/>
</dbReference>
<evidence type="ECO:0000256" key="10">
    <source>
        <dbReference type="ARBA" id="ARBA00022583"/>
    </source>
</evidence>
<dbReference type="Gene3D" id="1.20.120.1240">
    <property type="entry name" value="Dynamin, middle domain"/>
    <property type="match status" value="1"/>
</dbReference>
<dbReference type="InterPro" id="IPR027417">
    <property type="entry name" value="P-loop_NTPase"/>
</dbReference>
<dbReference type="FunFam" id="1.20.120.1240:FF:000019">
    <property type="entry name" value="Dynamin 2"/>
    <property type="match status" value="1"/>
</dbReference>
<comment type="catalytic activity">
    <reaction evidence="30">
        <text>GTP + H2O = GDP + phosphate + H(+)</text>
        <dbReference type="Rhea" id="RHEA:19669"/>
        <dbReference type="ChEBI" id="CHEBI:15377"/>
        <dbReference type="ChEBI" id="CHEBI:15378"/>
        <dbReference type="ChEBI" id="CHEBI:37565"/>
        <dbReference type="ChEBI" id="CHEBI:43474"/>
        <dbReference type="ChEBI" id="CHEBI:58189"/>
        <dbReference type="EC" id="3.6.5.5"/>
    </reaction>
    <physiologicalReaction direction="left-to-right" evidence="30">
        <dbReference type="Rhea" id="RHEA:19670"/>
    </physiologicalReaction>
</comment>
<dbReference type="PROSITE" id="PS51718">
    <property type="entry name" value="G_DYNAMIN_2"/>
    <property type="match status" value="1"/>
</dbReference>
<dbReference type="Pfam" id="PF00350">
    <property type="entry name" value="Dynamin_N"/>
    <property type="match status" value="1"/>
</dbReference>
<evidence type="ECO:0000256" key="22">
    <source>
        <dbReference type="ARBA" id="ARBA00023175"/>
    </source>
</evidence>
<dbReference type="InterPro" id="IPR001401">
    <property type="entry name" value="Dynamin_GTPase"/>
</dbReference>
<dbReference type="InterPro" id="IPR003130">
    <property type="entry name" value="GED"/>
</dbReference>
<dbReference type="InterPro" id="IPR030381">
    <property type="entry name" value="G_DYNAMIN_dom"/>
</dbReference>
<evidence type="ECO:0000313" key="38">
    <source>
        <dbReference type="Proteomes" id="UP001181693"/>
    </source>
</evidence>
<dbReference type="Pfam" id="PF00169">
    <property type="entry name" value="PH"/>
    <property type="match status" value="1"/>
</dbReference>
<evidence type="ECO:0000256" key="6">
    <source>
        <dbReference type="ARBA" id="ARBA00004231"/>
    </source>
</evidence>
<evidence type="ECO:0000256" key="2">
    <source>
        <dbReference type="ARBA" id="ARBA00004132"/>
    </source>
</evidence>